<dbReference type="AlphaFoldDB" id="H2C2R6"/>
<dbReference type="HOGENOM" id="CLU_1954696_0_0_2"/>
<dbReference type="Gene3D" id="3.30.300.20">
    <property type="match status" value="1"/>
</dbReference>
<dbReference type="Proteomes" id="UP000003980">
    <property type="component" value="Unassembled WGS sequence"/>
</dbReference>
<proteinExistence type="predicted"/>
<keyword evidence="2" id="KW-1185">Reference proteome</keyword>
<dbReference type="OrthoDB" id="43722at2157"/>
<evidence type="ECO:0000313" key="1">
    <source>
        <dbReference type="EMBL" id="EHP70537.1"/>
    </source>
</evidence>
<gene>
    <name evidence="1" type="ORF">MetMK1DRAFT_00010400</name>
</gene>
<accession>H2C2R6</accession>
<reference evidence="1 2" key="1">
    <citation type="submission" date="2012-01" db="EMBL/GenBank/DDBJ databases">
        <title>Improved High-Quality Draft sequence of Metallosphaera yellowstonensis MK1.</title>
        <authorList>
            <consortium name="US DOE Joint Genome Institute"/>
            <person name="Lucas S."/>
            <person name="Han J."/>
            <person name="Cheng J.-F."/>
            <person name="Goodwin L."/>
            <person name="Pitluck S."/>
            <person name="Peters L."/>
            <person name="Teshima H."/>
            <person name="Detter J.C."/>
            <person name="Han C."/>
            <person name="Tapia R."/>
            <person name="Land M."/>
            <person name="Hauser L."/>
            <person name="Kyrpides N."/>
            <person name="Kozubal M."/>
            <person name="Macur R.E."/>
            <person name="Jay Z."/>
            <person name="Inskeep W."/>
            <person name="Woyke T."/>
        </authorList>
    </citation>
    <scope>NUCLEOTIDE SEQUENCE [LARGE SCALE GENOMIC DNA]</scope>
    <source>
        <strain evidence="1 2">MK1</strain>
    </source>
</reference>
<dbReference type="EMBL" id="JH597761">
    <property type="protein sequence ID" value="EHP70537.1"/>
    <property type="molecule type" value="Genomic_DNA"/>
</dbReference>
<dbReference type="Pfam" id="PF02566">
    <property type="entry name" value="OsmC"/>
    <property type="match status" value="1"/>
</dbReference>
<dbReference type="InterPro" id="IPR015946">
    <property type="entry name" value="KH_dom-like_a/b"/>
</dbReference>
<dbReference type="SUPFAM" id="SSF82784">
    <property type="entry name" value="OsmC-like"/>
    <property type="match status" value="1"/>
</dbReference>
<organism evidence="1 2">
    <name type="scientific">Metallosphaera yellowstonensis MK1</name>
    <dbReference type="NCBI Taxonomy" id="671065"/>
    <lineage>
        <taxon>Archaea</taxon>
        <taxon>Thermoproteota</taxon>
        <taxon>Thermoprotei</taxon>
        <taxon>Sulfolobales</taxon>
        <taxon>Sulfolobaceae</taxon>
        <taxon>Metallosphaera</taxon>
    </lineage>
</organism>
<evidence type="ECO:0000313" key="2">
    <source>
        <dbReference type="Proteomes" id="UP000003980"/>
    </source>
</evidence>
<sequence>MEISLTLFGDEESPRVQIGSNVRNASDLYLESPLMAFLTSIPHCVFNAVLSVSRKEGITLRCRVRAKYVLDDGYLKVGDYVIRKVILEVEGGGCSKDELKEVVEKVKRECPIYLSFRDRMEINSVHLN</sequence>
<dbReference type="eggNOG" id="arCOG03686">
    <property type="taxonomic scope" value="Archaea"/>
</dbReference>
<dbReference type="InterPro" id="IPR036102">
    <property type="entry name" value="OsmC/Ohrsf"/>
</dbReference>
<dbReference type="STRING" id="671065.MetMK1DRAFT_00010400"/>
<name>H2C2R6_9CREN</name>
<protein>
    <submittedName>
        <fullName evidence="1">Putative redox protein, regulator of disulfide bond formation</fullName>
    </submittedName>
</protein>
<dbReference type="InterPro" id="IPR003718">
    <property type="entry name" value="OsmC/Ohr_fam"/>
</dbReference>
<dbReference type="RefSeq" id="WP_009071290.1">
    <property type="nucleotide sequence ID" value="NZ_JH597761.1"/>
</dbReference>